<dbReference type="KEGG" id="tti:THITH_01365"/>
<dbReference type="AlphaFoldDB" id="W0DS77"/>
<evidence type="ECO:0000313" key="2">
    <source>
        <dbReference type="Proteomes" id="UP000005289"/>
    </source>
</evidence>
<organism evidence="1 2">
    <name type="scientific">Thioalkalivibrio paradoxus ARh 1</name>
    <dbReference type="NCBI Taxonomy" id="713585"/>
    <lineage>
        <taxon>Bacteria</taxon>
        <taxon>Pseudomonadati</taxon>
        <taxon>Pseudomonadota</taxon>
        <taxon>Gammaproteobacteria</taxon>
        <taxon>Chromatiales</taxon>
        <taxon>Ectothiorhodospiraceae</taxon>
        <taxon>Thioalkalivibrio</taxon>
    </lineage>
</organism>
<dbReference type="HOGENOM" id="CLU_3334211_0_0_6"/>
<proteinExistence type="predicted"/>
<dbReference type="STRING" id="713585.THITH_01365"/>
<dbReference type="Proteomes" id="UP000005289">
    <property type="component" value="Chromosome"/>
</dbReference>
<accession>W0DS77</accession>
<name>W0DS77_9GAMM</name>
<protein>
    <submittedName>
        <fullName evidence="1">Uncharacterized protein</fullName>
    </submittedName>
</protein>
<keyword evidence="2" id="KW-1185">Reference proteome</keyword>
<dbReference type="EMBL" id="CP007029">
    <property type="protein sequence ID" value="AHE99833.1"/>
    <property type="molecule type" value="Genomic_DNA"/>
</dbReference>
<reference evidence="1 2" key="1">
    <citation type="submission" date="2013-12" db="EMBL/GenBank/DDBJ databases">
        <authorList>
            <consortium name="DOE Joint Genome Institute"/>
            <person name="Muyzer G."/>
            <person name="Huntemann M."/>
            <person name="Han J."/>
            <person name="Chen A."/>
            <person name="Kyrpides N."/>
            <person name="Mavromatis K."/>
            <person name="Markowitz V."/>
            <person name="Palaniappan K."/>
            <person name="Ivanova N."/>
            <person name="Schaumberg A."/>
            <person name="Pati A."/>
            <person name="Liolios K."/>
            <person name="Nordberg H.P."/>
            <person name="Cantor M.N."/>
            <person name="Hua S.X."/>
            <person name="Woyke T."/>
        </authorList>
    </citation>
    <scope>NUCLEOTIDE SEQUENCE [LARGE SCALE GENOMIC DNA]</scope>
    <source>
        <strain evidence="1 2">ARh 1</strain>
    </source>
</reference>
<sequence>MAPAFKQRIYRNDDGRLIATINQDSIGDGIATDYWPAG</sequence>
<evidence type="ECO:0000313" key="1">
    <source>
        <dbReference type="EMBL" id="AHE99833.1"/>
    </source>
</evidence>
<gene>
    <name evidence="1" type="ORF">THITH_01365</name>
</gene>